<proteinExistence type="predicted"/>
<dbReference type="EMBL" id="BKCJ010001471">
    <property type="protein sequence ID" value="GEU41692.1"/>
    <property type="molecule type" value="Genomic_DNA"/>
</dbReference>
<organism evidence="4">
    <name type="scientific">Tanacetum cinerariifolium</name>
    <name type="common">Dalmatian daisy</name>
    <name type="synonym">Chrysanthemum cinerariifolium</name>
    <dbReference type="NCBI Taxonomy" id="118510"/>
    <lineage>
        <taxon>Eukaryota</taxon>
        <taxon>Viridiplantae</taxon>
        <taxon>Streptophyta</taxon>
        <taxon>Embryophyta</taxon>
        <taxon>Tracheophyta</taxon>
        <taxon>Spermatophyta</taxon>
        <taxon>Magnoliopsida</taxon>
        <taxon>eudicotyledons</taxon>
        <taxon>Gunneridae</taxon>
        <taxon>Pentapetalae</taxon>
        <taxon>asterids</taxon>
        <taxon>campanulids</taxon>
        <taxon>Asterales</taxon>
        <taxon>Asteraceae</taxon>
        <taxon>Asteroideae</taxon>
        <taxon>Anthemideae</taxon>
        <taxon>Anthemidinae</taxon>
        <taxon>Tanacetum</taxon>
    </lineage>
</organism>
<dbReference type="InterPro" id="IPR013103">
    <property type="entry name" value="RVT_2"/>
</dbReference>
<comment type="caution">
    <text evidence="4">The sequence shown here is derived from an EMBL/GenBank/DDBJ whole genome shotgun (WGS) entry which is preliminary data.</text>
</comment>
<sequence length="764" mass="84997">MVEKSVVNNKGKGTSQKEVRPVWNNAIRVNHQNFSKMTHPHPKRNFVPIAFATKSEQVLVNAAKQNSAASTSTVRPKGKIITTARPKAVVNAAEGKKDTAVKTSVEYQDIDGGFVAFGGSPKGGKITYKGKIRTGILDFKDVYFVKKLKFNLFSVSQMCDKKNSVLFTKTECLVLSPDFKLLDESQVLLKVPKQNNMYSFDLENVISLRDLNCLFAKATTDESNLWHKRLGQIIFKTLNKLVRGNLVRGFLLKNFENDHSCVACKKGKQHKASWNQSNGDAGDVNASDQQGDVNASDIQGDVDEISRNDNVCQRNEIRIDSSTHVVNAASISINTVSNIITAGSLNINTADSNHTNMSTLEATGIFNGAFDDRDLGAEADINNLDSSIVGYWLKMGFKNKLDERGIVIRNKARLVAQGHIWEEGTDYDEVFAQVARIEAIRLFLAYASFKDFIVYQMDVTSVFICNNRGRGTMVVNSTTEAEYVAALSYCGQPQKPRRKQRKEAETSHDESEDEDHVLTPSSDPLPSGEDSSILNELMVFYTSLQEHSRSKGLKRLKRFGSCRRVKSPMEKDGLGAQEDASKQRRMIVEIDQNAKIVLDDETQGRTNNDEMFGVDDLTGEEVVVETTTGIKDSSTPTTNLIKDEITMAQALAALKSVKPKVVVQKQEMSTTIPATATIVTTVVPTPRAKGFVFHEQKQSQIPTVSSSKDKGKAKMIEPEVPLKKKEQMRIDKEYARKLQAEEQEATRLNRAQQDEEANNSWDNI</sequence>
<dbReference type="AlphaFoldDB" id="A0A6L2JYR6"/>
<accession>A0A6L2JYR6</accession>
<feature type="domain" description="Reverse transcriptase Ty1/copia-type" evidence="2">
    <location>
        <begin position="396"/>
        <end position="465"/>
    </location>
</feature>
<evidence type="ECO:0000256" key="1">
    <source>
        <dbReference type="SAM" id="MobiDB-lite"/>
    </source>
</evidence>
<feature type="region of interest" description="Disordered" evidence="1">
    <location>
        <begin position="741"/>
        <end position="764"/>
    </location>
</feature>
<feature type="domain" description="GAG-pre-integrase" evidence="3">
    <location>
        <begin position="196"/>
        <end position="269"/>
    </location>
</feature>
<name>A0A6L2JYR6_TANCI</name>
<gene>
    <name evidence="4" type="ORF">Tci_013670</name>
</gene>
<feature type="compositionally biased region" description="Basic and acidic residues" evidence="1">
    <location>
        <begin position="707"/>
        <end position="728"/>
    </location>
</feature>
<feature type="region of interest" description="Disordered" evidence="1">
    <location>
        <begin position="494"/>
        <end position="529"/>
    </location>
</feature>
<evidence type="ECO:0000313" key="4">
    <source>
        <dbReference type="EMBL" id="GEU41692.1"/>
    </source>
</evidence>
<evidence type="ECO:0000259" key="3">
    <source>
        <dbReference type="Pfam" id="PF13976"/>
    </source>
</evidence>
<evidence type="ECO:0000259" key="2">
    <source>
        <dbReference type="Pfam" id="PF07727"/>
    </source>
</evidence>
<dbReference type="InterPro" id="IPR025724">
    <property type="entry name" value="GAG-pre-integrase_dom"/>
</dbReference>
<feature type="region of interest" description="Disordered" evidence="1">
    <location>
        <begin position="695"/>
        <end position="728"/>
    </location>
</feature>
<dbReference type="Pfam" id="PF13976">
    <property type="entry name" value="gag_pre-integrs"/>
    <property type="match status" value="1"/>
</dbReference>
<protein>
    <submittedName>
        <fullName evidence="4">Putative ribonuclease H-like domain-containing protein</fullName>
    </submittedName>
</protein>
<reference evidence="4" key="1">
    <citation type="journal article" date="2019" name="Sci. Rep.">
        <title>Draft genome of Tanacetum cinerariifolium, the natural source of mosquito coil.</title>
        <authorList>
            <person name="Yamashiro T."/>
            <person name="Shiraishi A."/>
            <person name="Satake H."/>
            <person name="Nakayama K."/>
        </authorList>
    </citation>
    <scope>NUCLEOTIDE SEQUENCE</scope>
</reference>
<feature type="compositionally biased region" description="Polar residues" evidence="1">
    <location>
        <begin position="519"/>
        <end position="529"/>
    </location>
</feature>
<dbReference type="Pfam" id="PF07727">
    <property type="entry name" value="RVT_2"/>
    <property type="match status" value="1"/>
</dbReference>